<sequence length="257" mass="28750">MKLLIWNLFLLTLSTLSISAPTGLSENNDPPITHFVYFQITQGTEDLGIVKIGLFGSVVPHTVQNFYTIATTGLDDGKSYTNSIFHRIIDNFMIQGGDIENGNGTGGASIYGKAFVDENFKLKHDKPGRLSMANSGQDTNGSQFFITTIITNWLDGKHVVFGQVQDGLDIIINQIQKVKTDSRDRPEIPITIKKSWGEPNNEITDMDVKEYEEEQIPEINNSNTIFIFVALVGLILIYMSVKYYRSTNAPRYASLRD</sequence>
<dbReference type="FunFam" id="2.40.100.10:FF:000019">
    <property type="entry name" value="Peptidyl-prolyl cis-trans isomerase"/>
    <property type="match status" value="1"/>
</dbReference>
<comment type="function">
    <text evidence="2 7">PPIases accelerate the folding of proteins. It catalyzes the cis-trans isomerization of proline imidic peptide bonds in oligopeptides.</text>
</comment>
<feature type="chain" id="PRO_5040534552" description="Peptidyl-prolyl cis-trans isomerase" evidence="7">
    <location>
        <begin position="20"/>
        <end position="257"/>
    </location>
</feature>
<dbReference type="OrthoDB" id="193499at2759"/>
<feature type="signal peptide" evidence="7">
    <location>
        <begin position="1"/>
        <end position="19"/>
    </location>
</feature>
<dbReference type="PROSITE" id="PS00170">
    <property type="entry name" value="CSA_PPIASE_1"/>
    <property type="match status" value="1"/>
</dbReference>
<keyword evidence="8" id="KW-0472">Membrane</keyword>
<dbReference type="EMBL" id="JAEUBF010000637">
    <property type="protein sequence ID" value="KAH3676422.1"/>
    <property type="molecule type" value="Genomic_DNA"/>
</dbReference>
<keyword evidence="3 7" id="KW-0732">Signal</keyword>
<evidence type="ECO:0000256" key="5">
    <source>
        <dbReference type="ARBA" id="ARBA00023235"/>
    </source>
</evidence>
<dbReference type="SUPFAM" id="SSF50891">
    <property type="entry name" value="Cyclophilin-like"/>
    <property type="match status" value="1"/>
</dbReference>
<dbReference type="InterPro" id="IPR002130">
    <property type="entry name" value="Cyclophilin-type_PPIase_dom"/>
</dbReference>
<feature type="domain" description="PPIase cyclophilin-type" evidence="9">
    <location>
        <begin position="37"/>
        <end position="192"/>
    </location>
</feature>
<keyword evidence="5 7" id="KW-0413">Isomerase</keyword>
<dbReference type="Pfam" id="PF00160">
    <property type="entry name" value="Pro_isomerase"/>
    <property type="match status" value="1"/>
</dbReference>
<reference evidence="10" key="2">
    <citation type="submission" date="2021-01" db="EMBL/GenBank/DDBJ databases">
        <authorList>
            <person name="Schikora-Tamarit M.A."/>
        </authorList>
    </citation>
    <scope>NUCLEOTIDE SEQUENCE</scope>
    <source>
        <strain evidence="10">CBS6341</strain>
    </source>
</reference>
<accession>A0A9P8PRT3</accession>
<name>A0A9P8PRT3_9ASCO</name>
<dbReference type="PRINTS" id="PR00153">
    <property type="entry name" value="CSAPPISMRASE"/>
</dbReference>
<evidence type="ECO:0000256" key="2">
    <source>
        <dbReference type="ARBA" id="ARBA00002388"/>
    </source>
</evidence>
<dbReference type="EC" id="5.2.1.8" evidence="7"/>
<dbReference type="PANTHER" id="PTHR11071">
    <property type="entry name" value="PEPTIDYL-PROLYL CIS-TRANS ISOMERASE"/>
    <property type="match status" value="1"/>
</dbReference>
<organism evidence="10 11">
    <name type="scientific">Wickerhamomyces mucosus</name>
    <dbReference type="NCBI Taxonomy" id="1378264"/>
    <lineage>
        <taxon>Eukaryota</taxon>
        <taxon>Fungi</taxon>
        <taxon>Dikarya</taxon>
        <taxon>Ascomycota</taxon>
        <taxon>Saccharomycotina</taxon>
        <taxon>Saccharomycetes</taxon>
        <taxon>Phaffomycetales</taxon>
        <taxon>Wickerhamomycetaceae</taxon>
        <taxon>Wickerhamomyces</taxon>
    </lineage>
</organism>
<dbReference type="PROSITE" id="PS50072">
    <property type="entry name" value="CSA_PPIASE_2"/>
    <property type="match status" value="1"/>
</dbReference>
<proteinExistence type="inferred from homology"/>
<evidence type="ECO:0000313" key="10">
    <source>
        <dbReference type="EMBL" id="KAH3676422.1"/>
    </source>
</evidence>
<evidence type="ECO:0000256" key="4">
    <source>
        <dbReference type="ARBA" id="ARBA00023110"/>
    </source>
</evidence>
<dbReference type="AlphaFoldDB" id="A0A9P8PRT3"/>
<comment type="catalytic activity">
    <reaction evidence="1 7">
        <text>[protein]-peptidylproline (omega=180) = [protein]-peptidylproline (omega=0)</text>
        <dbReference type="Rhea" id="RHEA:16237"/>
        <dbReference type="Rhea" id="RHEA-COMP:10747"/>
        <dbReference type="Rhea" id="RHEA-COMP:10748"/>
        <dbReference type="ChEBI" id="CHEBI:83833"/>
        <dbReference type="ChEBI" id="CHEBI:83834"/>
        <dbReference type="EC" id="5.2.1.8"/>
    </reaction>
</comment>
<dbReference type="GO" id="GO:0000324">
    <property type="term" value="C:fungal-type vacuole"/>
    <property type="evidence" value="ECO:0007669"/>
    <property type="project" value="TreeGrafter"/>
</dbReference>
<evidence type="ECO:0000259" key="9">
    <source>
        <dbReference type="PROSITE" id="PS50072"/>
    </source>
</evidence>
<evidence type="ECO:0000313" key="11">
    <source>
        <dbReference type="Proteomes" id="UP000769528"/>
    </source>
</evidence>
<dbReference type="GO" id="GO:0003755">
    <property type="term" value="F:peptidyl-prolyl cis-trans isomerase activity"/>
    <property type="evidence" value="ECO:0007669"/>
    <property type="project" value="UniProtKB-UniRule"/>
</dbReference>
<evidence type="ECO:0000256" key="6">
    <source>
        <dbReference type="ARBA" id="ARBA00038340"/>
    </source>
</evidence>
<dbReference type="InterPro" id="IPR020892">
    <property type="entry name" value="Cyclophilin-type_PPIase_CS"/>
</dbReference>
<keyword evidence="8" id="KW-0812">Transmembrane</keyword>
<dbReference type="GO" id="GO:0005783">
    <property type="term" value="C:endoplasmic reticulum"/>
    <property type="evidence" value="ECO:0007669"/>
    <property type="project" value="TreeGrafter"/>
</dbReference>
<dbReference type="Proteomes" id="UP000769528">
    <property type="component" value="Unassembled WGS sequence"/>
</dbReference>
<evidence type="ECO:0000256" key="8">
    <source>
        <dbReference type="SAM" id="Phobius"/>
    </source>
</evidence>
<dbReference type="Gene3D" id="2.40.100.10">
    <property type="entry name" value="Cyclophilin-like"/>
    <property type="match status" value="1"/>
</dbReference>
<keyword evidence="11" id="KW-1185">Reference proteome</keyword>
<keyword evidence="8" id="KW-1133">Transmembrane helix</keyword>
<keyword evidence="4 7" id="KW-0697">Rotamase</keyword>
<protein>
    <recommendedName>
        <fullName evidence="7">Peptidyl-prolyl cis-trans isomerase</fullName>
        <shortName evidence="7">PPIase</shortName>
        <ecNumber evidence="7">5.2.1.8</ecNumber>
    </recommendedName>
</protein>
<evidence type="ECO:0000256" key="3">
    <source>
        <dbReference type="ARBA" id="ARBA00022729"/>
    </source>
</evidence>
<gene>
    <name evidence="10" type="ORF">WICMUC_002053</name>
</gene>
<evidence type="ECO:0000256" key="1">
    <source>
        <dbReference type="ARBA" id="ARBA00000971"/>
    </source>
</evidence>
<comment type="caution">
    <text evidence="10">The sequence shown here is derived from an EMBL/GenBank/DDBJ whole genome shotgun (WGS) entry which is preliminary data.</text>
</comment>
<reference evidence="10" key="1">
    <citation type="journal article" date="2021" name="Open Biol.">
        <title>Shared evolutionary footprints suggest mitochondrial oxidative damage underlies multiple complex I losses in fungi.</title>
        <authorList>
            <person name="Schikora-Tamarit M.A."/>
            <person name="Marcet-Houben M."/>
            <person name="Nosek J."/>
            <person name="Gabaldon T."/>
        </authorList>
    </citation>
    <scope>NUCLEOTIDE SEQUENCE</scope>
    <source>
        <strain evidence="10">CBS6341</strain>
    </source>
</reference>
<feature type="transmembrane region" description="Helical" evidence="8">
    <location>
        <begin position="225"/>
        <end position="244"/>
    </location>
</feature>
<dbReference type="InterPro" id="IPR029000">
    <property type="entry name" value="Cyclophilin-like_dom_sf"/>
</dbReference>
<dbReference type="PANTHER" id="PTHR11071:SF561">
    <property type="entry name" value="PEPTIDYL-PROLYL CIS-TRANS ISOMERASE D-RELATED"/>
    <property type="match status" value="1"/>
</dbReference>
<dbReference type="GO" id="GO:0016018">
    <property type="term" value="F:cyclosporin A binding"/>
    <property type="evidence" value="ECO:0007669"/>
    <property type="project" value="TreeGrafter"/>
</dbReference>
<dbReference type="GO" id="GO:0006457">
    <property type="term" value="P:protein folding"/>
    <property type="evidence" value="ECO:0007669"/>
    <property type="project" value="InterPro"/>
</dbReference>
<evidence type="ECO:0000256" key="7">
    <source>
        <dbReference type="RuleBase" id="RU363019"/>
    </source>
</evidence>
<comment type="similarity">
    <text evidence="6">Belongs to the cyclophilin-type PPIase family. PPIase B subfamily.</text>
</comment>